<dbReference type="Proteomes" id="UP000199025">
    <property type="component" value="Unassembled WGS sequence"/>
</dbReference>
<feature type="domain" description="Bacterial transcriptional activator" evidence="4">
    <location>
        <begin position="335"/>
        <end position="474"/>
    </location>
</feature>
<keyword evidence="1" id="KW-0805">Transcription regulation</keyword>
<sequence>MEDEAGSAGASAPDIRGVRSPEVELAVIDGHASAADVAALHGLGLTGAGAEAAVRALLIHLVADTGPTVFMPRPDAIRLLGPDLPESSRLRITPDLDTAIAAIEDSPPGSTALVASVSGPHPQLEALVADADRHVIGVLLGHWPAGGTLRIGADGIVTAASPILASLVGARMFHLDAQDTRDLITLFAEATGPTEEPPSTPETTEPSRQEQSGPALDDVTDDSSDHARKPFALSLLGQVSLYYRQEANGEQDLTERLAPKQRALLVFLALHPQGTTREVVHEALWPQAGGRRPFNAYYATLSQIRKALKDTTGNEDDLLIQHGEHIGLNPEVIEVDYWDFEEANHARRTARTDEERVAAWARLAALYHVDLAEDLTALWIEGPREAAHRSALDALAGLAAHYRTSDPHRRLQLLEHARLLSPENEEIYRDIMRVQAELGMTDAISRTHHLLASMLAETGDRPAAATTLLARALQTEGQRRRAETSSIPNHPS</sequence>
<gene>
    <name evidence="5" type="ORF">SAMN05421835_123111</name>
</gene>
<dbReference type="InterPro" id="IPR005158">
    <property type="entry name" value="BTAD"/>
</dbReference>
<dbReference type="GO" id="GO:0003677">
    <property type="term" value="F:DNA binding"/>
    <property type="evidence" value="ECO:0007669"/>
    <property type="project" value="UniProtKB-KW"/>
</dbReference>
<evidence type="ECO:0000256" key="1">
    <source>
        <dbReference type="ARBA" id="ARBA00023015"/>
    </source>
</evidence>
<dbReference type="SMART" id="SM01043">
    <property type="entry name" value="BTAD"/>
    <property type="match status" value="1"/>
</dbReference>
<dbReference type="PANTHER" id="PTHR35807">
    <property type="entry name" value="TRANSCRIPTIONAL REGULATOR REDD-RELATED"/>
    <property type="match status" value="1"/>
</dbReference>
<feature type="region of interest" description="Disordered" evidence="3">
    <location>
        <begin position="190"/>
        <end position="224"/>
    </location>
</feature>
<reference evidence="5 6" key="1">
    <citation type="submission" date="2016-10" db="EMBL/GenBank/DDBJ databases">
        <authorList>
            <person name="de Groot N.N."/>
        </authorList>
    </citation>
    <scope>NUCLEOTIDE SEQUENCE [LARGE SCALE GENOMIC DNA]</scope>
    <source>
        <strain evidence="5 6">DSM 44468</strain>
    </source>
</reference>
<dbReference type="Gene3D" id="1.25.40.10">
    <property type="entry name" value="Tetratricopeptide repeat domain"/>
    <property type="match status" value="1"/>
</dbReference>
<accession>A0A1I4ABG1</accession>
<dbReference type="PANTHER" id="PTHR35807:SF1">
    <property type="entry name" value="TRANSCRIPTIONAL REGULATOR REDD"/>
    <property type="match status" value="1"/>
</dbReference>
<dbReference type="InterPro" id="IPR051677">
    <property type="entry name" value="AfsR-DnrI-RedD_regulator"/>
</dbReference>
<protein>
    <submittedName>
        <fullName evidence="5">DNA-binding transcriptional activator of the SARP family</fullName>
    </submittedName>
</protein>
<dbReference type="EMBL" id="FORP01000023">
    <property type="protein sequence ID" value="SFK53633.1"/>
    <property type="molecule type" value="Genomic_DNA"/>
</dbReference>
<dbReference type="AlphaFoldDB" id="A0A1I4ABG1"/>
<evidence type="ECO:0000259" key="4">
    <source>
        <dbReference type="SMART" id="SM01043"/>
    </source>
</evidence>
<dbReference type="STRING" id="115433.SAMN05421835_123111"/>
<evidence type="ECO:0000313" key="5">
    <source>
        <dbReference type="EMBL" id="SFK53633.1"/>
    </source>
</evidence>
<dbReference type="Gene3D" id="1.10.10.10">
    <property type="entry name" value="Winged helix-like DNA-binding domain superfamily/Winged helix DNA-binding domain"/>
    <property type="match status" value="1"/>
</dbReference>
<dbReference type="SUPFAM" id="SSF46894">
    <property type="entry name" value="C-terminal effector domain of the bipartite response regulators"/>
    <property type="match status" value="1"/>
</dbReference>
<evidence type="ECO:0000256" key="3">
    <source>
        <dbReference type="SAM" id="MobiDB-lite"/>
    </source>
</evidence>
<keyword evidence="2" id="KW-0804">Transcription</keyword>
<dbReference type="InterPro" id="IPR036388">
    <property type="entry name" value="WH-like_DNA-bd_sf"/>
</dbReference>
<keyword evidence="5" id="KW-0238">DNA-binding</keyword>
<proteinExistence type="predicted"/>
<dbReference type="InterPro" id="IPR011990">
    <property type="entry name" value="TPR-like_helical_dom_sf"/>
</dbReference>
<evidence type="ECO:0000256" key="2">
    <source>
        <dbReference type="ARBA" id="ARBA00023163"/>
    </source>
</evidence>
<dbReference type="InterPro" id="IPR016032">
    <property type="entry name" value="Sig_transdc_resp-reg_C-effctor"/>
</dbReference>
<keyword evidence="6" id="KW-1185">Reference proteome</keyword>
<organism evidence="5 6">
    <name type="scientific">Amycolatopsis sacchari</name>
    <dbReference type="NCBI Taxonomy" id="115433"/>
    <lineage>
        <taxon>Bacteria</taxon>
        <taxon>Bacillati</taxon>
        <taxon>Actinomycetota</taxon>
        <taxon>Actinomycetes</taxon>
        <taxon>Pseudonocardiales</taxon>
        <taxon>Pseudonocardiaceae</taxon>
        <taxon>Amycolatopsis</taxon>
    </lineage>
</organism>
<dbReference type="GO" id="GO:0006355">
    <property type="term" value="P:regulation of DNA-templated transcription"/>
    <property type="evidence" value="ECO:0007669"/>
    <property type="project" value="InterPro"/>
</dbReference>
<evidence type="ECO:0000313" key="6">
    <source>
        <dbReference type="Proteomes" id="UP000199025"/>
    </source>
</evidence>
<name>A0A1I4ABG1_9PSEU</name>